<keyword evidence="1" id="KW-1133">Transmembrane helix</keyword>
<sequence>MIILLFLSYAAIALFQIPSLVRKKLWRELVAFCCFLLFAFIFSLLIGLGVKIPSPLMLIQNKIQDPLNLHY</sequence>
<protein>
    <submittedName>
        <fullName evidence="2">Uncharacterized protein</fullName>
    </submittedName>
</protein>
<proteinExistence type="predicted"/>
<comment type="caution">
    <text evidence="2">The sequence shown here is derived from an EMBL/GenBank/DDBJ whole genome shotgun (WGS) entry which is preliminary data.</text>
</comment>
<accession>A0A369BI59</accession>
<evidence type="ECO:0000256" key="1">
    <source>
        <dbReference type="SAM" id="Phobius"/>
    </source>
</evidence>
<name>A0A369BI59_9FIRM</name>
<keyword evidence="1" id="KW-0472">Membrane</keyword>
<reference evidence="2 3" key="1">
    <citation type="submission" date="2018-07" db="EMBL/GenBank/DDBJ databases">
        <title>Genomic Encyclopedia of Type Strains, Phase IV (KMG-IV): sequencing the most valuable type-strain genomes for metagenomic binning, comparative biology and taxonomic classification.</title>
        <authorList>
            <person name="Goeker M."/>
        </authorList>
    </citation>
    <scope>NUCLEOTIDE SEQUENCE [LARGE SCALE GENOMIC DNA]</scope>
    <source>
        <strain evidence="2 3">DSM 27016</strain>
    </source>
</reference>
<keyword evidence="1" id="KW-0812">Transmembrane</keyword>
<keyword evidence="3" id="KW-1185">Reference proteome</keyword>
<evidence type="ECO:0000313" key="3">
    <source>
        <dbReference type="Proteomes" id="UP000253034"/>
    </source>
</evidence>
<gene>
    <name evidence="2" type="ORF">DFR58_101148</name>
</gene>
<dbReference type="AlphaFoldDB" id="A0A369BI59"/>
<evidence type="ECO:0000313" key="2">
    <source>
        <dbReference type="EMBL" id="RCX20945.1"/>
    </source>
</evidence>
<dbReference type="OrthoDB" id="2112909at2"/>
<dbReference type="EMBL" id="QPJT01000001">
    <property type="protein sequence ID" value="RCX20945.1"/>
    <property type="molecule type" value="Genomic_DNA"/>
</dbReference>
<feature type="transmembrane region" description="Helical" evidence="1">
    <location>
        <begin position="29"/>
        <end position="50"/>
    </location>
</feature>
<organism evidence="2 3">
    <name type="scientific">Anaerobacterium chartisolvens</name>
    <dbReference type="NCBI Taxonomy" id="1297424"/>
    <lineage>
        <taxon>Bacteria</taxon>
        <taxon>Bacillati</taxon>
        <taxon>Bacillota</taxon>
        <taxon>Clostridia</taxon>
        <taxon>Eubacteriales</taxon>
        <taxon>Oscillospiraceae</taxon>
        <taxon>Anaerobacterium</taxon>
    </lineage>
</organism>
<dbReference type="Proteomes" id="UP000253034">
    <property type="component" value="Unassembled WGS sequence"/>
</dbReference>